<name>A0AA39S7X1_ACESA</name>
<evidence type="ECO:0000256" key="1">
    <source>
        <dbReference type="ARBA" id="ARBA00022603"/>
    </source>
</evidence>
<reference evidence="5" key="2">
    <citation type="submission" date="2023-06" db="EMBL/GenBank/DDBJ databases">
        <authorList>
            <person name="Swenson N.G."/>
            <person name="Wegrzyn J.L."/>
            <person name="Mcevoy S.L."/>
        </authorList>
    </citation>
    <scope>NUCLEOTIDE SEQUENCE</scope>
    <source>
        <strain evidence="5">NS2018</strain>
        <tissue evidence="5">Leaf</tissue>
    </source>
</reference>
<evidence type="ECO:0000313" key="5">
    <source>
        <dbReference type="EMBL" id="KAK0589252.1"/>
    </source>
</evidence>
<sequence>MEELQNVLHMNQGEGDNSYAKNSGQPKQAILKAKPLLEESIVELYCSNTFPGGDCIRFADLGCSSGPNALIPSWEAAEALHMAARKQNRKPPTLQVFLNDLPGNDFNTIFKSLPSFHQKLKKLGKDHHDHESVSCFIAAVPGSFHGRLFPPSFLHFVFSSFSLHWLSQVPEGLVSESVVPLNKENIYPTNTSPPSVHKAYLEQFQKDFTRFLRLRSEELIPGGRMVLTIRGNQSKEDSTKNYRPILMELIGMELQAMVSEGMVEERKLDTFNVPMYAPSLEEIQNVIEREGSYNINLLKKFELSWEAGSVDINGDNSLDARVRQAVKLIRSVSEPILASHFGNSIMDDLFKRLSIRLKDCMEKGVGILTNLLISLTKK</sequence>
<proteinExistence type="predicted"/>
<dbReference type="SUPFAM" id="SSF53335">
    <property type="entry name" value="S-adenosyl-L-methionine-dependent methyltransferases"/>
    <property type="match status" value="1"/>
</dbReference>
<dbReference type="EMBL" id="JAUESC010000381">
    <property type="protein sequence ID" value="KAK0589252.1"/>
    <property type="molecule type" value="Genomic_DNA"/>
</dbReference>
<accession>A0AA39S7X1</accession>
<evidence type="ECO:0000256" key="4">
    <source>
        <dbReference type="ARBA" id="ARBA00022842"/>
    </source>
</evidence>
<gene>
    <name evidence="5" type="ORF">LWI29_011684</name>
</gene>
<keyword evidence="3" id="KW-0479">Metal-binding</keyword>
<dbReference type="Gene3D" id="1.10.1200.270">
    <property type="entry name" value="Methyltransferase, alpha-helical capping domain"/>
    <property type="match status" value="1"/>
</dbReference>
<dbReference type="Gene3D" id="3.40.50.150">
    <property type="entry name" value="Vaccinia Virus protein VP39"/>
    <property type="match status" value="1"/>
</dbReference>
<keyword evidence="4" id="KW-0460">Magnesium</keyword>
<organism evidence="5 6">
    <name type="scientific">Acer saccharum</name>
    <name type="common">Sugar maple</name>
    <dbReference type="NCBI Taxonomy" id="4024"/>
    <lineage>
        <taxon>Eukaryota</taxon>
        <taxon>Viridiplantae</taxon>
        <taxon>Streptophyta</taxon>
        <taxon>Embryophyta</taxon>
        <taxon>Tracheophyta</taxon>
        <taxon>Spermatophyta</taxon>
        <taxon>Magnoliopsida</taxon>
        <taxon>eudicotyledons</taxon>
        <taxon>Gunneridae</taxon>
        <taxon>Pentapetalae</taxon>
        <taxon>rosids</taxon>
        <taxon>malvids</taxon>
        <taxon>Sapindales</taxon>
        <taxon>Sapindaceae</taxon>
        <taxon>Hippocastanoideae</taxon>
        <taxon>Acereae</taxon>
        <taxon>Acer</taxon>
    </lineage>
</organism>
<dbReference type="Proteomes" id="UP001168877">
    <property type="component" value="Unassembled WGS sequence"/>
</dbReference>
<dbReference type="AlphaFoldDB" id="A0AA39S7X1"/>
<dbReference type="GO" id="GO:0032259">
    <property type="term" value="P:methylation"/>
    <property type="evidence" value="ECO:0007669"/>
    <property type="project" value="UniProtKB-KW"/>
</dbReference>
<dbReference type="PANTHER" id="PTHR31009">
    <property type="entry name" value="S-ADENOSYL-L-METHIONINE:CARBOXYL METHYLTRANSFERASE FAMILY PROTEIN"/>
    <property type="match status" value="1"/>
</dbReference>
<dbReference type="InterPro" id="IPR029063">
    <property type="entry name" value="SAM-dependent_MTases_sf"/>
</dbReference>
<keyword evidence="6" id="KW-1185">Reference proteome</keyword>
<dbReference type="GO" id="GO:0046872">
    <property type="term" value="F:metal ion binding"/>
    <property type="evidence" value="ECO:0007669"/>
    <property type="project" value="UniProtKB-KW"/>
</dbReference>
<dbReference type="Pfam" id="PF03492">
    <property type="entry name" value="Methyltransf_7"/>
    <property type="match status" value="1"/>
</dbReference>
<evidence type="ECO:0000256" key="2">
    <source>
        <dbReference type="ARBA" id="ARBA00022679"/>
    </source>
</evidence>
<evidence type="ECO:0000313" key="6">
    <source>
        <dbReference type="Proteomes" id="UP001168877"/>
    </source>
</evidence>
<dbReference type="InterPro" id="IPR005299">
    <property type="entry name" value="MeTrfase_7"/>
</dbReference>
<reference evidence="5" key="1">
    <citation type="journal article" date="2022" name="Plant J.">
        <title>Strategies of tolerance reflected in two North American maple genomes.</title>
        <authorList>
            <person name="McEvoy S.L."/>
            <person name="Sezen U.U."/>
            <person name="Trouern-Trend A."/>
            <person name="McMahon S.M."/>
            <person name="Schaberg P.G."/>
            <person name="Yang J."/>
            <person name="Wegrzyn J.L."/>
            <person name="Swenson N.G."/>
        </authorList>
    </citation>
    <scope>NUCLEOTIDE SEQUENCE</scope>
    <source>
        <strain evidence="5">NS2018</strain>
    </source>
</reference>
<keyword evidence="1" id="KW-0489">Methyltransferase</keyword>
<comment type="caution">
    <text evidence="5">The sequence shown here is derived from an EMBL/GenBank/DDBJ whole genome shotgun (WGS) entry which is preliminary data.</text>
</comment>
<protein>
    <submittedName>
        <fullName evidence="5">Uncharacterized protein</fullName>
    </submittedName>
</protein>
<evidence type="ECO:0000256" key="3">
    <source>
        <dbReference type="ARBA" id="ARBA00022723"/>
    </source>
</evidence>
<dbReference type="InterPro" id="IPR042086">
    <property type="entry name" value="MeTrfase_capping"/>
</dbReference>
<keyword evidence="2" id="KW-0808">Transferase</keyword>
<dbReference type="GO" id="GO:0008168">
    <property type="term" value="F:methyltransferase activity"/>
    <property type="evidence" value="ECO:0007669"/>
    <property type="project" value="UniProtKB-KW"/>
</dbReference>